<dbReference type="NCBIfam" id="TIGR01509">
    <property type="entry name" value="HAD-SF-IA-v3"/>
    <property type="match status" value="1"/>
</dbReference>
<dbReference type="Gene3D" id="1.10.150.240">
    <property type="entry name" value="Putative phosphatase, domain 2"/>
    <property type="match status" value="1"/>
</dbReference>
<dbReference type="AlphaFoldDB" id="A0AA41UK17"/>
<comment type="pathway">
    <text evidence="2">Organic acid metabolism; glycolate biosynthesis; glycolate from 2-phosphoglycolate: step 1/1.</text>
</comment>
<evidence type="ECO:0000313" key="5">
    <source>
        <dbReference type="EMBL" id="MCJ8501824.1"/>
    </source>
</evidence>
<dbReference type="InterPro" id="IPR023198">
    <property type="entry name" value="PGP-like_dom2"/>
</dbReference>
<dbReference type="InterPro" id="IPR023214">
    <property type="entry name" value="HAD_sf"/>
</dbReference>
<dbReference type="SUPFAM" id="SSF56784">
    <property type="entry name" value="HAD-like"/>
    <property type="match status" value="1"/>
</dbReference>
<name>A0AA41UK17_9BACT</name>
<sequence length="207" mass="23452">MTRNTFKVVGFDCDGVMFNSSRANRAYYDHLMERFALPALTDRQFAYAHMHTVDEALNFIVGDPRLLEQVQAYRRQISYRPFIRHMVVEPHLHRLLNSLRPAYKTAIATNRTNTMSHVLEEHGLTELFDKVVTASDVTYAKPHPEQLLLLLAHFAIDPREMVFIGDSELDAAAAHQAGVPFVAFGNPGLHAMAHIEHLGQIPRLLAP</sequence>
<comment type="caution">
    <text evidence="5">The sequence shown here is derived from an EMBL/GenBank/DDBJ whole genome shotgun (WGS) entry which is preliminary data.</text>
</comment>
<dbReference type="InterPro" id="IPR006439">
    <property type="entry name" value="HAD-SF_hydro_IA"/>
</dbReference>
<reference evidence="5" key="1">
    <citation type="submission" date="2022-04" db="EMBL/GenBank/DDBJ databases">
        <title>Desulfatitalea alkaliphila sp. nov., a novel anaerobic sulfate-reducing bacterium isolated from terrestrial mud volcano, Taman Peninsula, Russia.</title>
        <authorList>
            <person name="Khomyakova M.A."/>
            <person name="Merkel A.Y."/>
            <person name="Slobodkin A.I."/>
        </authorList>
    </citation>
    <scope>NUCLEOTIDE SEQUENCE</scope>
    <source>
        <strain evidence="5">M08but</strain>
    </source>
</reference>
<dbReference type="PANTHER" id="PTHR43434:SF1">
    <property type="entry name" value="PHOSPHOGLYCOLATE PHOSPHATASE"/>
    <property type="match status" value="1"/>
</dbReference>
<dbReference type="EMBL" id="JALJRB010000017">
    <property type="protein sequence ID" value="MCJ8501824.1"/>
    <property type="molecule type" value="Genomic_DNA"/>
</dbReference>
<dbReference type="NCBIfam" id="TIGR01549">
    <property type="entry name" value="HAD-SF-IA-v1"/>
    <property type="match status" value="1"/>
</dbReference>
<comment type="catalytic activity">
    <reaction evidence="1">
        <text>2-phosphoglycolate + H2O = glycolate + phosphate</text>
        <dbReference type="Rhea" id="RHEA:14369"/>
        <dbReference type="ChEBI" id="CHEBI:15377"/>
        <dbReference type="ChEBI" id="CHEBI:29805"/>
        <dbReference type="ChEBI" id="CHEBI:43474"/>
        <dbReference type="ChEBI" id="CHEBI:58033"/>
        <dbReference type="EC" id="3.1.3.18"/>
    </reaction>
</comment>
<dbReference type="InterPro" id="IPR050155">
    <property type="entry name" value="HAD-like_hydrolase_sf"/>
</dbReference>
<organism evidence="5 6">
    <name type="scientific">Desulfatitalea alkaliphila</name>
    <dbReference type="NCBI Taxonomy" id="2929485"/>
    <lineage>
        <taxon>Bacteria</taxon>
        <taxon>Pseudomonadati</taxon>
        <taxon>Thermodesulfobacteriota</taxon>
        <taxon>Desulfobacteria</taxon>
        <taxon>Desulfobacterales</taxon>
        <taxon>Desulfosarcinaceae</taxon>
        <taxon>Desulfatitalea</taxon>
    </lineage>
</organism>
<evidence type="ECO:0000256" key="2">
    <source>
        <dbReference type="ARBA" id="ARBA00004818"/>
    </source>
</evidence>
<evidence type="ECO:0000256" key="3">
    <source>
        <dbReference type="ARBA" id="ARBA00006171"/>
    </source>
</evidence>
<gene>
    <name evidence="5" type="ORF">MRX98_14670</name>
</gene>
<dbReference type="Pfam" id="PF13419">
    <property type="entry name" value="HAD_2"/>
    <property type="match status" value="1"/>
</dbReference>
<dbReference type="InterPro" id="IPR041492">
    <property type="entry name" value="HAD_2"/>
</dbReference>
<evidence type="ECO:0000256" key="1">
    <source>
        <dbReference type="ARBA" id="ARBA00000830"/>
    </source>
</evidence>
<dbReference type="EC" id="3.1.3.18" evidence="4"/>
<dbReference type="GO" id="GO:0006281">
    <property type="term" value="P:DNA repair"/>
    <property type="evidence" value="ECO:0007669"/>
    <property type="project" value="TreeGrafter"/>
</dbReference>
<dbReference type="SFLD" id="SFLDS00003">
    <property type="entry name" value="Haloacid_Dehalogenase"/>
    <property type="match status" value="1"/>
</dbReference>
<evidence type="ECO:0000256" key="4">
    <source>
        <dbReference type="ARBA" id="ARBA00013078"/>
    </source>
</evidence>
<dbReference type="PRINTS" id="PR00413">
    <property type="entry name" value="HADHALOGNASE"/>
</dbReference>
<dbReference type="SFLD" id="SFLDG01129">
    <property type="entry name" value="C1.5:_HAD__Beta-PGM__Phosphata"/>
    <property type="match status" value="1"/>
</dbReference>
<keyword evidence="5" id="KW-0378">Hydrolase</keyword>
<dbReference type="Gene3D" id="3.40.50.1000">
    <property type="entry name" value="HAD superfamily/HAD-like"/>
    <property type="match status" value="1"/>
</dbReference>
<keyword evidence="6" id="KW-1185">Reference proteome</keyword>
<proteinExistence type="inferred from homology"/>
<accession>A0AA41UK17</accession>
<dbReference type="PANTHER" id="PTHR43434">
    <property type="entry name" value="PHOSPHOGLYCOLATE PHOSPHATASE"/>
    <property type="match status" value="1"/>
</dbReference>
<dbReference type="RefSeq" id="WP_246911100.1">
    <property type="nucleotide sequence ID" value="NZ_JALJRB010000017.1"/>
</dbReference>
<dbReference type="Proteomes" id="UP001165427">
    <property type="component" value="Unassembled WGS sequence"/>
</dbReference>
<dbReference type="InterPro" id="IPR036412">
    <property type="entry name" value="HAD-like_sf"/>
</dbReference>
<evidence type="ECO:0000313" key="6">
    <source>
        <dbReference type="Proteomes" id="UP001165427"/>
    </source>
</evidence>
<protein>
    <recommendedName>
        <fullName evidence="4">phosphoglycolate phosphatase</fullName>
        <ecNumber evidence="4">3.1.3.18</ecNumber>
    </recommendedName>
</protein>
<dbReference type="GO" id="GO:0008967">
    <property type="term" value="F:phosphoglycolate phosphatase activity"/>
    <property type="evidence" value="ECO:0007669"/>
    <property type="project" value="UniProtKB-EC"/>
</dbReference>
<dbReference type="GO" id="GO:0005829">
    <property type="term" value="C:cytosol"/>
    <property type="evidence" value="ECO:0007669"/>
    <property type="project" value="TreeGrafter"/>
</dbReference>
<comment type="similarity">
    <text evidence="3">Belongs to the HAD-like hydrolase superfamily. CbbY/CbbZ/Gph/YieH family.</text>
</comment>